<feature type="transmembrane region" description="Helical" evidence="1">
    <location>
        <begin position="190"/>
        <end position="209"/>
    </location>
</feature>
<dbReference type="AlphaFoldDB" id="A0A6J4P0V8"/>
<dbReference type="EMBL" id="CADCUO010000137">
    <property type="protein sequence ID" value="CAA9400678.1"/>
    <property type="molecule type" value="Genomic_DNA"/>
</dbReference>
<accession>A0A6J4P0V8</accession>
<gene>
    <name evidence="2" type="ORF">AVDCRST_MAG75-2122</name>
</gene>
<keyword evidence="1" id="KW-0472">Membrane</keyword>
<keyword evidence="1" id="KW-0812">Transmembrane</keyword>
<feature type="transmembrane region" description="Helical" evidence="1">
    <location>
        <begin position="101"/>
        <end position="118"/>
    </location>
</feature>
<proteinExistence type="predicted"/>
<feature type="transmembrane region" description="Helical" evidence="1">
    <location>
        <begin position="166"/>
        <end position="184"/>
    </location>
</feature>
<sequence length="216" mass="22333">MSRPAVVPGGPSTLRRWIKARIAAVGGRVDRLVRALRLGSAAWQRPLPRVRIDAGVVLPAWVVRLAMLAVGFGCGLLVVPPTFFAGFVVAVAVLTMVVRPGGAGPAGFVTAAVVMLALGSDGEFAATGLLLLAGLHLLTLLGALVAELSWGALIELRSIWPSARRFLIIQAGVQPLALLGAWLSGQAVTIAVLPVLAGFGVTAFAAWLLPQVASSR</sequence>
<organism evidence="2">
    <name type="scientific">uncultured Propionibacteriaceae bacterium</name>
    <dbReference type="NCBI Taxonomy" id="257457"/>
    <lineage>
        <taxon>Bacteria</taxon>
        <taxon>Bacillati</taxon>
        <taxon>Actinomycetota</taxon>
        <taxon>Actinomycetes</taxon>
        <taxon>Propionibacteriales</taxon>
        <taxon>Propionibacteriaceae</taxon>
        <taxon>environmental samples</taxon>
    </lineage>
</organism>
<name>A0A6J4P0V8_9ACTN</name>
<evidence type="ECO:0000313" key="2">
    <source>
        <dbReference type="EMBL" id="CAA9400678.1"/>
    </source>
</evidence>
<reference evidence="2" key="1">
    <citation type="submission" date="2020-02" db="EMBL/GenBank/DDBJ databases">
        <authorList>
            <person name="Meier V. D."/>
        </authorList>
    </citation>
    <scope>NUCLEOTIDE SEQUENCE</scope>
    <source>
        <strain evidence="2">AVDCRST_MAG75</strain>
    </source>
</reference>
<keyword evidence="1" id="KW-1133">Transmembrane helix</keyword>
<protein>
    <submittedName>
        <fullName evidence="2">Uncharacterized protein</fullName>
    </submittedName>
</protein>
<feature type="transmembrane region" description="Helical" evidence="1">
    <location>
        <begin position="124"/>
        <end position="146"/>
    </location>
</feature>
<feature type="transmembrane region" description="Helical" evidence="1">
    <location>
        <begin position="65"/>
        <end position="94"/>
    </location>
</feature>
<evidence type="ECO:0000256" key="1">
    <source>
        <dbReference type="SAM" id="Phobius"/>
    </source>
</evidence>